<evidence type="ECO:0000313" key="3">
    <source>
        <dbReference type="EMBL" id="KAL3111880.1"/>
    </source>
</evidence>
<keyword evidence="4" id="KW-1185">Reference proteome</keyword>
<evidence type="ECO:0000256" key="2">
    <source>
        <dbReference type="SAM" id="SignalP"/>
    </source>
</evidence>
<keyword evidence="2" id="KW-0732">Signal</keyword>
<feature type="signal peptide" evidence="2">
    <location>
        <begin position="1"/>
        <end position="21"/>
    </location>
</feature>
<feature type="compositionally biased region" description="Polar residues" evidence="1">
    <location>
        <begin position="111"/>
        <end position="125"/>
    </location>
</feature>
<proteinExistence type="predicted"/>
<evidence type="ECO:0000313" key="4">
    <source>
        <dbReference type="Proteomes" id="UP001620626"/>
    </source>
</evidence>
<sequence length="125" mass="13939">MGFSILLAFCFLLVTIPFVNAKTELSSDGAKHGKAMSLSSRTSLKKTANDDVIKLFVRNVFDHYNMIRATRRQWSITVRSMRLCDCDNTQITDCPKVNSNCDQPARGNGKNAYSKSAKTGQITKK</sequence>
<feature type="chain" id="PRO_5044824680" evidence="2">
    <location>
        <begin position="22"/>
        <end position="125"/>
    </location>
</feature>
<accession>A0ABD2LB10</accession>
<comment type="caution">
    <text evidence="3">The sequence shown here is derived from an EMBL/GenBank/DDBJ whole genome shotgun (WGS) entry which is preliminary data.</text>
</comment>
<organism evidence="3 4">
    <name type="scientific">Heterodera trifolii</name>
    <dbReference type="NCBI Taxonomy" id="157864"/>
    <lineage>
        <taxon>Eukaryota</taxon>
        <taxon>Metazoa</taxon>
        <taxon>Ecdysozoa</taxon>
        <taxon>Nematoda</taxon>
        <taxon>Chromadorea</taxon>
        <taxon>Rhabditida</taxon>
        <taxon>Tylenchina</taxon>
        <taxon>Tylenchomorpha</taxon>
        <taxon>Tylenchoidea</taxon>
        <taxon>Heteroderidae</taxon>
        <taxon>Heteroderinae</taxon>
        <taxon>Heterodera</taxon>
    </lineage>
</organism>
<dbReference type="EMBL" id="JBICBT010000491">
    <property type="protein sequence ID" value="KAL3111880.1"/>
    <property type="molecule type" value="Genomic_DNA"/>
</dbReference>
<protein>
    <submittedName>
        <fullName evidence="3">Uncharacterized protein</fullName>
    </submittedName>
</protein>
<feature type="region of interest" description="Disordered" evidence="1">
    <location>
        <begin position="100"/>
        <end position="125"/>
    </location>
</feature>
<dbReference type="AlphaFoldDB" id="A0ABD2LB10"/>
<reference evidence="3 4" key="1">
    <citation type="submission" date="2024-10" db="EMBL/GenBank/DDBJ databases">
        <authorList>
            <person name="Kim D."/>
        </authorList>
    </citation>
    <scope>NUCLEOTIDE SEQUENCE [LARGE SCALE GENOMIC DNA]</scope>
    <source>
        <strain evidence="3">BH-2024</strain>
    </source>
</reference>
<evidence type="ECO:0000256" key="1">
    <source>
        <dbReference type="SAM" id="MobiDB-lite"/>
    </source>
</evidence>
<dbReference type="Proteomes" id="UP001620626">
    <property type="component" value="Unassembled WGS sequence"/>
</dbReference>
<name>A0ABD2LB10_9BILA</name>
<gene>
    <name evidence="3" type="ORF">niasHT_015078</name>
</gene>